<dbReference type="InterPro" id="IPR054594">
    <property type="entry name" value="Lon_lid"/>
</dbReference>
<organism evidence="10 12">
    <name type="scientific">Didymodactylos carnosus</name>
    <dbReference type="NCBI Taxonomy" id="1234261"/>
    <lineage>
        <taxon>Eukaryota</taxon>
        <taxon>Metazoa</taxon>
        <taxon>Spiralia</taxon>
        <taxon>Gnathifera</taxon>
        <taxon>Rotifera</taxon>
        <taxon>Eurotatoria</taxon>
        <taxon>Bdelloidea</taxon>
        <taxon>Philodinida</taxon>
        <taxon>Philodinidae</taxon>
        <taxon>Didymodactylos</taxon>
    </lineage>
</organism>
<accession>A0A8S2CYP1</accession>
<evidence type="ECO:0000313" key="12">
    <source>
        <dbReference type="Proteomes" id="UP000677228"/>
    </source>
</evidence>
<evidence type="ECO:0000256" key="2">
    <source>
        <dbReference type="ARBA" id="ARBA00022741"/>
    </source>
</evidence>
<dbReference type="FunFam" id="3.40.50.300:FF:000021">
    <property type="entry name" value="Lon protease homolog"/>
    <property type="match status" value="1"/>
</dbReference>
<reference evidence="10" key="1">
    <citation type="submission" date="2021-02" db="EMBL/GenBank/DDBJ databases">
        <authorList>
            <person name="Nowell W R."/>
        </authorList>
    </citation>
    <scope>NUCLEOTIDE SEQUENCE</scope>
</reference>
<evidence type="ECO:0000256" key="4">
    <source>
        <dbReference type="ARBA" id="ARBA00022825"/>
    </source>
</evidence>
<dbReference type="PRINTS" id="PR00830">
    <property type="entry name" value="ENDOLAPTASE"/>
</dbReference>
<dbReference type="EC" id="3.4.21.53" evidence="7"/>
<dbReference type="SUPFAM" id="SSF52540">
    <property type="entry name" value="P-loop containing nucleoside triphosphate hydrolases"/>
    <property type="match status" value="1"/>
</dbReference>
<dbReference type="GO" id="GO:0005524">
    <property type="term" value="F:ATP binding"/>
    <property type="evidence" value="ECO:0007669"/>
    <property type="project" value="UniProtKB-KW"/>
</dbReference>
<dbReference type="Gene3D" id="1.10.8.60">
    <property type="match status" value="1"/>
</dbReference>
<dbReference type="GO" id="GO:0006508">
    <property type="term" value="P:proteolysis"/>
    <property type="evidence" value="ECO:0007669"/>
    <property type="project" value="UniProtKB-KW"/>
</dbReference>
<keyword evidence="1" id="KW-0645">Protease</keyword>
<dbReference type="Gene3D" id="3.30.230.10">
    <property type="match status" value="1"/>
</dbReference>
<dbReference type="InterPro" id="IPR020568">
    <property type="entry name" value="Ribosomal_Su5_D2-typ_SF"/>
</dbReference>
<dbReference type="Pfam" id="PF00004">
    <property type="entry name" value="AAA"/>
    <property type="match status" value="1"/>
</dbReference>
<evidence type="ECO:0000256" key="1">
    <source>
        <dbReference type="ARBA" id="ARBA00022670"/>
    </source>
</evidence>
<dbReference type="SMART" id="SM00382">
    <property type="entry name" value="AAA"/>
    <property type="match status" value="1"/>
</dbReference>
<evidence type="ECO:0000256" key="5">
    <source>
        <dbReference type="ARBA" id="ARBA00022840"/>
    </source>
</evidence>
<comment type="caution">
    <text evidence="8">Lacks conserved residue(s) required for the propagation of feature annotation.</text>
</comment>
<keyword evidence="5" id="KW-0067">ATP-binding</keyword>
<evidence type="ECO:0000259" key="9">
    <source>
        <dbReference type="PROSITE" id="PS51786"/>
    </source>
</evidence>
<evidence type="ECO:0000313" key="10">
    <source>
        <dbReference type="EMBL" id="CAF0796845.1"/>
    </source>
</evidence>
<dbReference type="Gene3D" id="3.40.50.300">
    <property type="entry name" value="P-loop containing nucleotide triphosphate hydrolases"/>
    <property type="match status" value="1"/>
</dbReference>
<dbReference type="PANTHER" id="PTHR10046">
    <property type="entry name" value="ATP DEPENDENT LON PROTEASE FAMILY MEMBER"/>
    <property type="match status" value="1"/>
</dbReference>
<evidence type="ECO:0000256" key="8">
    <source>
        <dbReference type="PROSITE-ProRule" id="PRU01122"/>
    </source>
</evidence>
<evidence type="ECO:0000256" key="3">
    <source>
        <dbReference type="ARBA" id="ARBA00022801"/>
    </source>
</evidence>
<name>A0A8S2CYP1_9BILA</name>
<keyword evidence="4" id="KW-0720">Serine protease</keyword>
<protein>
    <recommendedName>
        <fullName evidence="7">endopeptidase La</fullName>
        <ecNumber evidence="7">3.4.21.53</ecNumber>
    </recommendedName>
</protein>
<dbReference type="Pfam" id="PF22667">
    <property type="entry name" value="Lon_lid"/>
    <property type="match status" value="1"/>
</dbReference>
<dbReference type="InterPro" id="IPR003593">
    <property type="entry name" value="AAA+_ATPase"/>
</dbReference>
<dbReference type="GO" id="GO:0016887">
    <property type="term" value="F:ATP hydrolysis activity"/>
    <property type="evidence" value="ECO:0007669"/>
    <property type="project" value="InterPro"/>
</dbReference>
<dbReference type="GO" id="GO:0004252">
    <property type="term" value="F:serine-type endopeptidase activity"/>
    <property type="evidence" value="ECO:0007669"/>
    <property type="project" value="UniProtKB-EC"/>
</dbReference>
<comment type="caution">
    <text evidence="10">The sequence shown here is derived from an EMBL/GenBank/DDBJ whole genome shotgun (WGS) entry which is preliminary data.</text>
</comment>
<dbReference type="EMBL" id="CAJOBA010001163">
    <property type="protein sequence ID" value="CAF3579931.1"/>
    <property type="molecule type" value="Genomic_DNA"/>
</dbReference>
<dbReference type="GO" id="GO:0004176">
    <property type="term" value="F:ATP-dependent peptidase activity"/>
    <property type="evidence" value="ECO:0007669"/>
    <property type="project" value="InterPro"/>
</dbReference>
<dbReference type="InterPro" id="IPR027417">
    <property type="entry name" value="P-loop_NTPase"/>
</dbReference>
<sequence>MCLVGPPGVGKTSLARSIADALGKKFVKVSLGGVKDESEIRGHRKTYLGSLPGRVIQGMKKAQVINPLFLLDEIDKMSSDFRGDPTSAMLEVLDPEQNKNFSDNYIEEEYDLSKVMFVATANYYEQIPEALIDRMEIIELSSYTVIEKLEIARSHLVSKVLKESGVLASELSFTDEALRYLIAHFTREAGVRDLERKISQVTRKFVVAQQKTKLKSQQIGRDEVKSYLGKELYELTEKDKVEMPGVVNGMAYTSVGGDLLPLEVSLFPGKGNILITGNLKETMKESANVALGYVRSNAPRFGIDHSYFKD</sequence>
<proteinExistence type="predicted"/>
<dbReference type="Proteomes" id="UP000677228">
    <property type="component" value="Unassembled WGS sequence"/>
</dbReference>
<evidence type="ECO:0000256" key="7">
    <source>
        <dbReference type="ARBA" id="ARBA00066743"/>
    </source>
</evidence>
<dbReference type="Proteomes" id="UP000682733">
    <property type="component" value="Unassembled WGS sequence"/>
</dbReference>
<evidence type="ECO:0000313" key="11">
    <source>
        <dbReference type="EMBL" id="CAF3579931.1"/>
    </source>
</evidence>
<dbReference type="CDD" id="cd19500">
    <property type="entry name" value="RecA-like_Lon"/>
    <property type="match status" value="1"/>
</dbReference>
<dbReference type="AlphaFoldDB" id="A0A8S2CYP1"/>
<dbReference type="InterPro" id="IPR003959">
    <property type="entry name" value="ATPase_AAA_core"/>
</dbReference>
<dbReference type="GO" id="GO:0030163">
    <property type="term" value="P:protein catabolic process"/>
    <property type="evidence" value="ECO:0007669"/>
    <property type="project" value="InterPro"/>
</dbReference>
<dbReference type="PROSITE" id="PS51786">
    <property type="entry name" value="LON_PROTEOLYTIC"/>
    <property type="match status" value="1"/>
</dbReference>
<dbReference type="SUPFAM" id="SSF54211">
    <property type="entry name" value="Ribosomal protein S5 domain 2-like"/>
    <property type="match status" value="1"/>
</dbReference>
<dbReference type="InterPro" id="IPR014721">
    <property type="entry name" value="Ribsml_uS5_D2-typ_fold_subgr"/>
</dbReference>
<dbReference type="InterPro" id="IPR008269">
    <property type="entry name" value="Lon_proteolytic"/>
</dbReference>
<evidence type="ECO:0000256" key="6">
    <source>
        <dbReference type="ARBA" id="ARBA00050665"/>
    </source>
</evidence>
<dbReference type="EMBL" id="CAJNOK010001163">
    <property type="protein sequence ID" value="CAF0796845.1"/>
    <property type="molecule type" value="Genomic_DNA"/>
</dbReference>
<keyword evidence="2" id="KW-0547">Nucleotide-binding</keyword>
<comment type="catalytic activity">
    <reaction evidence="6">
        <text>Hydrolysis of proteins in presence of ATP.</text>
        <dbReference type="EC" id="3.4.21.53"/>
    </reaction>
</comment>
<dbReference type="InterPro" id="IPR027065">
    <property type="entry name" value="Lon_Prtase"/>
</dbReference>
<keyword evidence="3" id="KW-0378">Hydrolase</keyword>
<gene>
    <name evidence="10" type="ORF">OVA965_LOCUS4431</name>
    <name evidence="11" type="ORF">TMI583_LOCUS4429</name>
</gene>
<feature type="domain" description="Lon proteolytic" evidence="9">
    <location>
        <begin position="241"/>
        <end position="310"/>
    </location>
</feature>
<dbReference type="Pfam" id="PF05362">
    <property type="entry name" value="Lon_C"/>
    <property type="match status" value="1"/>
</dbReference>